<feature type="compositionally biased region" description="Pro residues" evidence="1">
    <location>
        <begin position="725"/>
        <end position="736"/>
    </location>
</feature>
<comment type="caution">
    <text evidence="2">The sequence shown here is derived from an EMBL/GenBank/DDBJ whole genome shotgun (WGS) entry which is preliminary data.</text>
</comment>
<feature type="region of interest" description="Disordered" evidence="1">
    <location>
        <begin position="102"/>
        <end position="126"/>
    </location>
</feature>
<evidence type="ECO:0000256" key="1">
    <source>
        <dbReference type="SAM" id="MobiDB-lite"/>
    </source>
</evidence>
<accession>A0ABP1QDL5</accession>
<organism evidence="2 3">
    <name type="scientific">Orchesella dallaii</name>
    <dbReference type="NCBI Taxonomy" id="48710"/>
    <lineage>
        <taxon>Eukaryota</taxon>
        <taxon>Metazoa</taxon>
        <taxon>Ecdysozoa</taxon>
        <taxon>Arthropoda</taxon>
        <taxon>Hexapoda</taxon>
        <taxon>Collembola</taxon>
        <taxon>Entomobryomorpha</taxon>
        <taxon>Entomobryoidea</taxon>
        <taxon>Orchesellidae</taxon>
        <taxon>Orchesellinae</taxon>
        <taxon>Orchesella</taxon>
    </lineage>
</organism>
<feature type="region of interest" description="Disordered" evidence="1">
    <location>
        <begin position="821"/>
        <end position="859"/>
    </location>
</feature>
<keyword evidence="3" id="KW-1185">Reference proteome</keyword>
<feature type="compositionally biased region" description="Polar residues" evidence="1">
    <location>
        <begin position="573"/>
        <end position="603"/>
    </location>
</feature>
<feature type="compositionally biased region" description="Polar residues" evidence="1">
    <location>
        <begin position="218"/>
        <end position="228"/>
    </location>
</feature>
<feature type="compositionally biased region" description="Polar residues" evidence="1">
    <location>
        <begin position="265"/>
        <end position="274"/>
    </location>
</feature>
<reference evidence="2 3" key="1">
    <citation type="submission" date="2024-08" db="EMBL/GenBank/DDBJ databases">
        <authorList>
            <person name="Cucini C."/>
            <person name="Frati F."/>
        </authorList>
    </citation>
    <scope>NUCLEOTIDE SEQUENCE [LARGE SCALE GENOMIC DNA]</scope>
</reference>
<feature type="compositionally biased region" description="Polar residues" evidence="1">
    <location>
        <begin position="545"/>
        <end position="557"/>
    </location>
</feature>
<feature type="non-terminal residue" evidence="2">
    <location>
        <position position="1"/>
    </location>
</feature>
<feature type="region of interest" description="Disordered" evidence="1">
    <location>
        <begin position="530"/>
        <end position="666"/>
    </location>
</feature>
<feature type="compositionally biased region" description="Low complexity" evidence="1">
    <location>
        <begin position="532"/>
        <end position="544"/>
    </location>
</feature>
<feature type="compositionally biased region" description="Low complexity" evidence="1">
    <location>
        <begin position="449"/>
        <end position="459"/>
    </location>
</feature>
<feature type="compositionally biased region" description="Low complexity" evidence="1">
    <location>
        <begin position="748"/>
        <end position="759"/>
    </location>
</feature>
<feature type="compositionally biased region" description="Acidic residues" evidence="1">
    <location>
        <begin position="232"/>
        <end position="252"/>
    </location>
</feature>
<dbReference type="Proteomes" id="UP001642540">
    <property type="component" value="Unassembled WGS sequence"/>
</dbReference>
<proteinExistence type="predicted"/>
<evidence type="ECO:0000313" key="2">
    <source>
        <dbReference type="EMBL" id="CAL8099476.1"/>
    </source>
</evidence>
<evidence type="ECO:0000313" key="3">
    <source>
        <dbReference type="Proteomes" id="UP001642540"/>
    </source>
</evidence>
<feature type="region of interest" description="Disordered" evidence="1">
    <location>
        <begin position="435"/>
        <end position="488"/>
    </location>
</feature>
<feature type="compositionally biased region" description="Polar residues" evidence="1">
    <location>
        <begin position="105"/>
        <end position="120"/>
    </location>
</feature>
<name>A0ABP1QDL5_9HEXA</name>
<sequence length="991" mass="108672">AGLPVAANCSASDDKISCATICRQLIQAMSGNQENTPLVQTVVLAATRTLACQRFNESHKVPAPRNFEGTNRQTLAQLDEQNKWKFFVGPSSHGARSDLAAERVGTTSQNGAIDGSNNNADQDEEATGALTDPKWLGGYYRWCDEHWIYAGVSLHEPLCCQGHVPKRCPNYHPEEATTRKSSARNGRRPRLIVIKRCPNNICEDEEDEDAEPSSGESNNKVSPTSLTKPSLDDGEDETEAPETVDKEEDGEDEAQKEAENDESSSETINLYTTPTPIPSKPLNATVMSEALKFFETLMEGLGYGEIFEGVRSVLPETTTVQLLERINHGGWLTQYQDRYIKWPREFSLGYCYMEYSMYNVKNEGGLVPATQLLLERMFGPDRPLPAGARLPQPPQTPQPVVQNPYDNGLAGELTNYIQPIPQLPGNSFGGYDHYEQHSRIPGNRRVRRGVSVSRSYSGSPAARVTGRSNTSRAVRRNSVRRVKSQSRNVPIASPYEAHPAPVVHATAAPVPVATPPQTYSNQFVPIQTFQPSHYSGSSSGRQSSFVPTNTEKNNNAYERQPPNVFPKVYRNNVPYTFDSQQQTTPVRRSHQEVSISSNNNQNLAEIARPRRHPGGEEVVDDAQGSYQTTGSQRGPMGPQPMPPHQHQQQRPPNPTGKDGPSPGNLLNIANMLMQTAMAGGGNNEGDKVTNMMQTAIPLVAQVANNPAVHSMVSNLVTTFLTPPNANAPPPPPPPRPSRPEPEENWGDSSSSSNKRPQSSKAPVRDSDELSSNEIDEPEVTSTNNKPVNARPPPNGGGGGGGGATDMIASMVQNMVSSYIKHIFSPSPGRPPRPNQRPGGPPNNKPNDKLGVDKPVTNDATESNDIVDVIANAAKPFFISTFGVVPGDPGYGRLLNRRRDSDYPPWQSGTSKRHNPSDYLTEDPDPGTGLFEIILGPPNFPDTGNKLYDFGNRVVFGFKNANEPHHGVYCFKQYFVNKVWDYFRMGIKTVFK</sequence>
<gene>
    <name evidence="2" type="ORF">ODALV1_LOCUS10252</name>
</gene>
<feature type="region of interest" description="Disordered" evidence="1">
    <location>
        <begin position="719"/>
        <end position="805"/>
    </location>
</feature>
<feature type="compositionally biased region" description="Pro residues" evidence="1">
    <location>
        <begin position="827"/>
        <end position="843"/>
    </location>
</feature>
<feature type="compositionally biased region" description="Acidic residues" evidence="1">
    <location>
        <begin position="768"/>
        <end position="778"/>
    </location>
</feature>
<protein>
    <submittedName>
        <fullName evidence="2">Uncharacterized protein</fullName>
    </submittedName>
</protein>
<dbReference type="EMBL" id="CAXLJM020000031">
    <property type="protein sequence ID" value="CAL8099476.1"/>
    <property type="molecule type" value="Genomic_DNA"/>
</dbReference>
<feature type="region of interest" description="Disordered" evidence="1">
    <location>
        <begin position="892"/>
        <end position="922"/>
    </location>
</feature>
<feature type="region of interest" description="Disordered" evidence="1">
    <location>
        <begin position="204"/>
        <end position="278"/>
    </location>
</feature>
<feature type="compositionally biased region" description="Basic residues" evidence="1">
    <location>
        <begin position="473"/>
        <end position="484"/>
    </location>
</feature>